<evidence type="ECO:0000256" key="5">
    <source>
        <dbReference type="PROSITE-ProRule" id="PRU00325"/>
    </source>
</evidence>
<evidence type="ECO:0000256" key="1">
    <source>
        <dbReference type="ARBA" id="ARBA00005889"/>
    </source>
</evidence>
<dbReference type="GO" id="GO:0008270">
    <property type="term" value="F:zinc ion binding"/>
    <property type="evidence" value="ECO:0007669"/>
    <property type="project" value="UniProtKB-UniRule"/>
</dbReference>
<sequence>MGEPSDYNLDLVPVSGSSIAGEGWEPHAEKVQEPIVGGQNFINEERQEFVVGEGPELVAKGGQQPLAVVAKRGQQPLAENASVCVSGSSIAKEGWKPDAEKVQEPIVRGGQDFINEKGKDCIVGEGPEPVAKRGQEPLTKNAPELIAGEEQEAITENEHEFAAGNQESVAEKEQEISQETILGDDSTPRVGMTFKSPEEAFRFYDQYARRTGFGIKILHSMYYKDGRCRYLMLSCNRDGKVNYKSEKVAPKTNCNTRFGLVCHKDGLLHVKKAINDHNHPLTPGTAHSHPSKKRKQYLGDIDEDRILSDKLCQEHGSTKSRKQGAGDNKCKLRLVEGDGEALRQFFVGIQMKNSCFFHSIYLDEEGCLKNVFWADGRSRIAYRYFGDVVLFDSTFLMSKFYLPLVSIVGVNHHGRLVLLGCALLSDETSETYAWLFKTWLSCMLGQTPTAVITDRNRAIQQAVAKVFPRARHRQCMWHIMKRLPENLQGCVQYKEIKKAFKRVVYDSLTANEFEEDWRKMVEKYGLGDNEWIKVLYEDRHCWAPVFVKDTFWAGMSITLRGESMNSFFHEYVNCKTTLQQFLSEYEVIMQRKHEKEVQANLESCHQSTQLITQIYMEQQLCRVYTIDMFKKFQEEIKALEYCVSSLIKVDGRISIFEVQEHVRAKDGKIMEQKSYEVRYNENELEISCVCCSFQFRGILCRHALSVLHFNGVTELSSKYILQRWRKDFKQMHSLNCFPNQVVVDGTMECHEIFRNRCLKLAEIGMMFDEKHEFAEKVVNEAIRKLLSDDSTCEDTQPETLSLEATTNCHMASFSANGDRDMGNENHGIHDPLQVSRQIGNHPHFQFFQERVQADQQSTGYRSGAEWSIQQYFHDTQIPEASPCSRSW</sequence>
<evidence type="ECO:0000313" key="14">
    <source>
        <dbReference type="RefSeq" id="XP_029119401.1"/>
    </source>
</evidence>
<evidence type="ECO:0000256" key="3">
    <source>
        <dbReference type="ARBA" id="ARBA00022771"/>
    </source>
</evidence>
<name>A0A6J0PGR9_ELAGV</name>
<proteinExistence type="inferred from homology"/>
<dbReference type="GO" id="GO:0006355">
    <property type="term" value="P:regulation of DNA-templated transcription"/>
    <property type="evidence" value="ECO:0007669"/>
    <property type="project" value="UniProtKB-UniRule"/>
</dbReference>
<keyword evidence="2 6" id="KW-0479">Metal-binding</keyword>
<dbReference type="RefSeq" id="XP_010917165.1">
    <property type="nucleotide sequence ID" value="XM_010918863.3"/>
</dbReference>
<evidence type="ECO:0000313" key="13">
    <source>
        <dbReference type="RefSeq" id="XP_029119400.1"/>
    </source>
</evidence>
<evidence type="ECO:0000313" key="11">
    <source>
        <dbReference type="RefSeq" id="XP_019704992.1"/>
    </source>
</evidence>
<dbReference type="PANTHER" id="PTHR31669">
    <property type="entry name" value="PROTEIN FAR1-RELATED SEQUENCE 10-RELATED"/>
    <property type="match status" value="1"/>
</dbReference>
<dbReference type="RefSeq" id="XP_029119400.1">
    <property type="nucleotide sequence ID" value="XM_029263567.1"/>
</dbReference>
<dbReference type="InterPro" id="IPR007527">
    <property type="entry name" value="Znf_SWIM"/>
</dbReference>
<evidence type="ECO:0000256" key="4">
    <source>
        <dbReference type="ARBA" id="ARBA00022833"/>
    </source>
</evidence>
<evidence type="ECO:0000259" key="7">
    <source>
        <dbReference type="PROSITE" id="PS50966"/>
    </source>
</evidence>
<evidence type="ECO:0000256" key="6">
    <source>
        <dbReference type="RuleBase" id="RU367018"/>
    </source>
</evidence>
<organism evidence="12">
    <name type="scientific">Elaeis guineensis var. tenera</name>
    <name type="common">Oil palm</name>
    <dbReference type="NCBI Taxonomy" id="51953"/>
    <lineage>
        <taxon>Eukaryota</taxon>
        <taxon>Viridiplantae</taxon>
        <taxon>Streptophyta</taxon>
        <taxon>Embryophyta</taxon>
        <taxon>Tracheophyta</taxon>
        <taxon>Spermatophyta</taxon>
        <taxon>Magnoliopsida</taxon>
        <taxon>Liliopsida</taxon>
        <taxon>Arecaceae</taxon>
        <taxon>Arecoideae</taxon>
        <taxon>Cocoseae</taxon>
        <taxon>Elaeidinae</taxon>
        <taxon>Elaeis</taxon>
    </lineage>
</organism>
<dbReference type="PANTHER" id="PTHR31669:SF297">
    <property type="entry name" value="PROTEIN FAR1-RELATED SEQUENCE"/>
    <property type="match status" value="1"/>
</dbReference>
<dbReference type="AlphaFoldDB" id="A0A6J0PGR9"/>
<keyword evidence="6" id="KW-0539">Nucleus</keyword>
<dbReference type="Pfam" id="PF03101">
    <property type="entry name" value="FAR1"/>
    <property type="match status" value="1"/>
</dbReference>
<dbReference type="PROSITE" id="PS50966">
    <property type="entry name" value="ZF_SWIM"/>
    <property type="match status" value="1"/>
</dbReference>
<evidence type="ECO:0000313" key="10">
    <source>
        <dbReference type="RefSeq" id="XP_010917165.1"/>
    </source>
</evidence>
<dbReference type="RefSeq" id="XP_029119402.1">
    <property type="nucleotide sequence ID" value="XM_029263569.1"/>
</dbReference>
<dbReference type="RefSeq" id="XP_029119401.1">
    <property type="nucleotide sequence ID" value="XM_029263568.1"/>
</dbReference>
<dbReference type="Pfam" id="PF10551">
    <property type="entry name" value="MULE"/>
    <property type="match status" value="1"/>
</dbReference>
<evidence type="ECO:0000256" key="2">
    <source>
        <dbReference type="ARBA" id="ARBA00022723"/>
    </source>
</evidence>
<keyword evidence="3 5" id="KW-0863">Zinc-finger</keyword>
<dbReference type="InterPro" id="IPR004330">
    <property type="entry name" value="FAR1_DNA_bnd_dom"/>
</dbReference>
<dbReference type="RefSeq" id="XP_010917164.1">
    <property type="nucleotide sequence ID" value="XM_010918862.3"/>
</dbReference>
<dbReference type="InterPro" id="IPR031052">
    <property type="entry name" value="FHY3/FAR1"/>
</dbReference>
<dbReference type="SMART" id="SM00575">
    <property type="entry name" value="ZnF_PMZ"/>
    <property type="match status" value="1"/>
</dbReference>
<dbReference type="RefSeq" id="XP_019704992.1">
    <property type="nucleotide sequence ID" value="XM_019849433.2"/>
</dbReference>
<comment type="function">
    <text evidence="6">Putative transcription activator involved in regulating light control of development.</text>
</comment>
<dbReference type="OrthoDB" id="728579at2759"/>
<dbReference type="RefSeq" id="XP_019704996.1">
    <property type="nucleotide sequence ID" value="XM_019849437.2"/>
</dbReference>
<evidence type="ECO:0000313" key="12">
    <source>
        <dbReference type="RefSeq" id="XP_019704996.1"/>
    </source>
</evidence>
<reference evidence="10 12" key="1">
    <citation type="submission" date="2022-04" db="UniProtKB">
        <authorList>
            <consortium name="RefSeq"/>
        </authorList>
    </citation>
    <scope>IDENTIFICATION</scope>
</reference>
<dbReference type="Pfam" id="PF04434">
    <property type="entry name" value="SWIM"/>
    <property type="match status" value="1"/>
</dbReference>
<dbReference type="InterPro" id="IPR006564">
    <property type="entry name" value="Znf_PMZ"/>
</dbReference>
<protein>
    <recommendedName>
        <fullName evidence="6">Protein FAR1-RELATED SEQUENCE</fullName>
    </recommendedName>
</protein>
<dbReference type="InterPro" id="IPR018289">
    <property type="entry name" value="MULE_transposase_dom"/>
</dbReference>
<dbReference type="Proteomes" id="UP000504607">
    <property type="component" value="Chromosome 3"/>
</dbReference>
<comment type="similarity">
    <text evidence="1 6">Belongs to the FHY3/FAR1 family.</text>
</comment>
<dbReference type="KEGG" id="egu:105041821"/>
<gene>
    <name evidence="9 10 11 12 13 14 15" type="primary">LOC105041821</name>
</gene>
<evidence type="ECO:0000313" key="8">
    <source>
        <dbReference type="Proteomes" id="UP000504607"/>
    </source>
</evidence>
<dbReference type="GeneID" id="105041821"/>
<accession>A0A6J0PGR9</accession>
<keyword evidence="4 6" id="KW-0862">Zinc</keyword>
<dbReference type="GO" id="GO:0005634">
    <property type="term" value="C:nucleus"/>
    <property type="evidence" value="ECO:0007669"/>
    <property type="project" value="UniProtKB-SubCell"/>
</dbReference>
<evidence type="ECO:0000313" key="9">
    <source>
        <dbReference type="RefSeq" id="XP_010917164.1"/>
    </source>
</evidence>
<keyword evidence="8" id="KW-1185">Reference proteome</keyword>
<evidence type="ECO:0000313" key="15">
    <source>
        <dbReference type="RefSeq" id="XP_029119402.1"/>
    </source>
</evidence>
<feature type="domain" description="SWIM-type" evidence="7">
    <location>
        <begin position="675"/>
        <end position="711"/>
    </location>
</feature>
<comment type="subcellular location">
    <subcellularLocation>
        <location evidence="6">Nucleus</location>
    </subcellularLocation>
</comment>